<dbReference type="GO" id="GO:0008168">
    <property type="term" value="F:methyltransferase activity"/>
    <property type="evidence" value="ECO:0007669"/>
    <property type="project" value="UniProtKB-KW"/>
</dbReference>
<keyword evidence="2 9" id="KW-0489">Methyltransferase</keyword>
<dbReference type="STRING" id="112413.SAMN05421854_107154"/>
<keyword evidence="7" id="KW-0045">Antibiotic biosynthesis</keyword>
<comment type="pathway">
    <text evidence="1">Antibiotic biosynthesis.</text>
</comment>
<organism evidence="9 10">
    <name type="scientific">Amycolatopsis rubida</name>
    <dbReference type="NCBI Taxonomy" id="112413"/>
    <lineage>
        <taxon>Bacteria</taxon>
        <taxon>Bacillati</taxon>
        <taxon>Actinomycetota</taxon>
        <taxon>Actinomycetes</taxon>
        <taxon>Pseudonocardiales</taxon>
        <taxon>Pseudonocardiaceae</taxon>
        <taxon>Amycolatopsis</taxon>
    </lineage>
</organism>
<dbReference type="FunFam" id="3.40.50.150:FF:000331">
    <property type="entry name" value="Macrocin O-methyltransferase"/>
    <property type="match status" value="1"/>
</dbReference>
<name>A0A1I5TN02_9PSEU</name>
<dbReference type="GO" id="GO:0032259">
    <property type="term" value="P:methylation"/>
    <property type="evidence" value="ECO:0007669"/>
    <property type="project" value="UniProtKB-KW"/>
</dbReference>
<sequence>MIDEGGLMYLDLMKKVLTNLIYEDPPLESSVLLREQETRKIVAALPENDRRAAVNLLQRNDHDSRLRLRIDGQDWPATAHTMIGMKRLDNLQHCVRRVVEDGVPGDLIETGVWRGGACIFMRAALKAHGVADRRVWVADSFAGMPETTDASYPGDRELALHEYNADLAVPLDTVRANFERYGLLDDAVRFLPGWFSDTLPTAPIERLAVMRLDGDLYESTMDALVNLYPKLSPGGYVIIDDYVILACREAVHDFRDRHGIDDPIVKIDDAGSFWRRGATS</sequence>
<evidence type="ECO:0000256" key="8">
    <source>
        <dbReference type="ARBA" id="ARBA00060900"/>
    </source>
</evidence>
<dbReference type="OrthoDB" id="3826968at2"/>
<dbReference type="InterPro" id="IPR029063">
    <property type="entry name" value="SAM-dependent_MTases_sf"/>
</dbReference>
<evidence type="ECO:0000256" key="5">
    <source>
        <dbReference type="ARBA" id="ARBA00022723"/>
    </source>
</evidence>
<keyword evidence="3 9" id="KW-0808">Transferase</keyword>
<dbReference type="Pfam" id="PF05711">
    <property type="entry name" value="TylF"/>
    <property type="match status" value="1"/>
</dbReference>
<protein>
    <submittedName>
        <fullName evidence="9">O-methyltransferase/8-demethyl-8-(2,3-dimethoxy-alpha-L-rhamnosyl)tetracenomycin-C 4'-O-methyltransferase</fullName>
    </submittedName>
</protein>
<evidence type="ECO:0000313" key="9">
    <source>
        <dbReference type="EMBL" id="SFP83997.1"/>
    </source>
</evidence>
<dbReference type="PANTHER" id="PTHR40036:SF1">
    <property type="entry name" value="MACROCIN O-METHYLTRANSFERASE"/>
    <property type="match status" value="1"/>
</dbReference>
<evidence type="ECO:0000313" key="10">
    <source>
        <dbReference type="Proteomes" id="UP000199137"/>
    </source>
</evidence>
<dbReference type="Proteomes" id="UP000199137">
    <property type="component" value="Unassembled WGS sequence"/>
</dbReference>
<proteinExistence type="inferred from homology"/>
<evidence type="ECO:0000256" key="6">
    <source>
        <dbReference type="ARBA" id="ARBA00022842"/>
    </source>
</evidence>
<dbReference type="RefSeq" id="WP_093574920.1">
    <property type="nucleotide sequence ID" value="NZ_FOWC01000007.1"/>
</dbReference>
<dbReference type="InterPro" id="IPR008884">
    <property type="entry name" value="TylF_MeTrfase"/>
</dbReference>
<dbReference type="EMBL" id="FOWC01000007">
    <property type="protein sequence ID" value="SFP83997.1"/>
    <property type="molecule type" value="Genomic_DNA"/>
</dbReference>
<dbReference type="Gene3D" id="3.40.50.150">
    <property type="entry name" value="Vaccinia Virus protein VP39"/>
    <property type="match status" value="1"/>
</dbReference>
<dbReference type="GO" id="GO:0046872">
    <property type="term" value="F:metal ion binding"/>
    <property type="evidence" value="ECO:0007669"/>
    <property type="project" value="UniProtKB-KW"/>
</dbReference>
<keyword evidence="6" id="KW-0460">Magnesium</keyword>
<dbReference type="SUPFAM" id="SSF53335">
    <property type="entry name" value="S-adenosyl-L-methionine-dependent methyltransferases"/>
    <property type="match status" value="1"/>
</dbReference>
<keyword evidence="5" id="KW-0479">Metal-binding</keyword>
<evidence type="ECO:0000256" key="2">
    <source>
        <dbReference type="ARBA" id="ARBA00022603"/>
    </source>
</evidence>
<accession>A0A1I5TN02</accession>
<dbReference type="AlphaFoldDB" id="A0A1I5TN02"/>
<evidence type="ECO:0000256" key="1">
    <source>
        <dbReference type="ARBA" id="ARBA00004792"/>
    </source>
</evidence>
<comment type="similarity">
    <text evidence="8">Belongs to the methyltransferase TylF/MycF family.</text>
</comment>
<dbReference type="PANTHER" id="PTHR40036">
    <property type="entry name" value="MACROCIN O-METHYLTRANSFERASE"/>
    <property type="match status" value="1"/>
</dbReference>
<gene>
    <name evidence="9" type="ORF">SAMN05421854_107154</name>
</gene>
<evidence type="ECO:0000256" key="7">
    <source>
        <dbReference type="ARBA" id="ARBA00023194"/>
    </source>
</evidence>
<keyword evidence="4" id="KW-0949">S-adenosyl-L-methionine</keyword>
<reference evidence="9 10" key="1">
    <citation type="submission" date="2016-10" db="EMBL/GenBank/DDBJ databases">
        <authorList>
            <person name="de Groot N.N."/>
        </authorList>
    </citation>
    <scope>NUCLEOTIDE SEQUENCE [LARGE SCALE GENOMIC DNA]</scope>
    <source>
        <strain evidence="9 10">DSM 44637</strain>
    </source>
</reference>
<dbReference type="GO" id="GO:0017000">
    <property type="term" value="P:antibiotic biosynthetic process"/>
    <property type="evidence" value="ECO:0007669"/>
    <property type="project" value="UniProtKB-KW"/>
</dbReference>
<evidence type="ECO:0000256" key="3">
    <source>
        <dbReference type="ARBA" id="ARBA00022679"/>
    </source>
</evidence>
<evidence type="ECO:0000256" key="4">
    <source>
        <dbReference type="ARBA" id="ARBA00022691"/>
    </source>
</evidence>